<evidence type="ECO:0000256" key="4">
    <source>
        <dbReference type="ARBA" id="ARBA00022777"/>
    </source>
</evidence>
<dbReference type="InterPro" id="IPR003661">
    <property type="entry name" value="HisK_dim/P_dom"/>
</dbReference>
<name>A0A6H1TYC4_9CYAN</name>
<protein>
    <recommendedName>
        <fullName evidence="2">histidine kinase</fullName>
        <ecNumber evidence="2">2.7.13.3</ecNumber>
    </recommendedName>
</protein>
<dbReference type="Gene3D" id="1.10.287.130">
    <property type="match status" value="1"/>
</dbReference>
<dbReference type="InterPro" id="IPR005467">
    <property type="entry name" value="His_kinase_dom"/>
</dbReference>
<evidence type="ECO:0000259" key="9">
    <source>
        <dbReference type="PROSITE" id="PS50112"/>
    </source>
</evidence>
<dbReference type="KEGG" id="oxy:HCG48_13130"/>
<dbReference type="EC" id="2.7.13.3" evidence="2"/>
<feature type="coiled-coil region" evidence="6">
    <location>
        <begin position="849"/>
        <end position="879"/>
    </location>
</feature>
<keyword evidence="4" id="KW-0808">Transferase</keyword>
<dbReference type="Gene3D" id="3.30.450.40">
    <property type="match status" value="2"/>
</dbReference>
<evidence type="ECO:0000256" key="6">
    <source>
        <dbReference type="SAM" id="Coils"/>
    </source>
</evidence>
<evidence type="ECO:0000256" key="5">
    <source>
        <dbReference type="ARBA" id="ARBA00023012"/>
    </source>
</evidence>
<dbReference type="PRINTS" id="PR00344">
    <property type="entry name" value="BCTRLSENSOR"/>
</dbReference>
<dbReference type="NCBIfam" id="TIGR00229">
    <property type="entry name" value="sensory_box"/>
    <property type="match status" value="1"/>
</dbReference>
<dbReference type="PROSITE" id="PS50112">
    <property type="entry name" value="PAS"/>
    <property type="match status" value="1"/>
</dbReference>
<dbReference type="CDD" id="cd00130">
    <property type="entry name" value="PAS"/>
    <property type="match status" value="2"/>
</dbReference>
<dbReference type="InterPro" id="IPR000014">
    <property type="entry name" value="PAS"/>
</dbReference>
<organism evidence="10 11">
    <name type="scientific">Oxynema aestuarii AP17</name>
    <dbReference type="NCBI Taxonomy" id="2064643"/>
    <lineage>
        <taxon>Bacteria</taxon>
        <taxon>Bacillati</taxon>
        <taxon>Cyanobacteriota</taxon>
        <taxon>Cyanophyceae</taxon>
        <taxon>Oscillatoriophycideae</taxon>
        <taxon>Oscillatoriales</taxon>
        <taxon>Oscillatoriaceae</taxon>
        <taxon>Oxynema</taxon>
        <taxon>Oxynema aestuarii</taxon>
    </lineage>
</organism>
<dbReference type="InterPro" id="IPR036890">
    <property type="entry name" value="HATPase_C_sf"/>
</dbReference>
<evidence type="ECO:0000256" key="2">
    <source>
        <dbReference type="ARBA" id="ARBA00012438"/>
    </source>
</evidence>
<evidence type="ECO:0000313" key="10">
    <source>
        <dbReference type="EMBL" id="QIZ71405.1"/>
    </source>
</evidence>
<keyword evidence="4" id="KW-0418">Kinase</keyword>
<sequence length="1150" mass="127792">MNRPLVRTAHATPQARYGGERPPESGGSALQDLTRLTAQICQTPIAAVVLTREQPVQVAASVGVSGERLAQVGQLYEQIAAIAREEGTRGEGWAIADVEADRRLAGKLKSGFRRYLQEDLYDRNGLWVGSLCAIAPDPAPISDEQLESLRSLARLCEADLEQSGGRVSGPWSWTKAEVAREKRRGAAQAEGDVNPEGATIGIDMKGRVIAWNQGAEKLYGWRESEALGRQIDRFVGRDWNPSWETIRERVWEHGDWQGDIIYWKRDLDHQGGYRRSPRAIALTSQWRAQRNRNGLPLAIWTTQIETTTSEGVTGESAVIEIACLRGRSDWGSDTMRASNSLRESKNSVNMMPEGNLATPIPIETVVDNLPVAVYRSSGFEDDDWRRFLGGGLVESFGQPEVESRGPGGRTSYTWAEYKQMLHPEDRERVEEEMQSCIARSQPFDLEYRLVDRDGTYKRLRDRGRGTFDPRGRLLSIDGIVCNQDLEGGSGREEANATVADQRDRIADLSQDMGRLLSDGGSLTEILQRGVEICLDHLDATSTGIWIINSTANFLERQVVAGEPFDEDRFPTRVAIACESGANSQMSPLGRVVCNRQRLYGESSIATEKLDLLEETEADRANWLVYPLMVEDRLVGAIAVISRHCAIAAIRSALEWVTSGLAVAVDRAWAKEALLSRREGLLFRLASQIRNSLDLDTILETAVHEIRSVLQIDRCHFLWYLPIAKQPTLTVTHEARAPELPSLLCEYPPQQSAELAVKIRNLQALRIDDITSATDVEETTRSLIAEMGITSELMLPLETRSGQLGAVVCSHCSGPRPWSQSEVELLQAVVDQLSLAIDQAELYAQTHAAALAAQTQAQQLSEALQNLKQTQAQLIQTEKMSSLGQMVAGIAHEINNPVNFITGNLVHANNYTQDLLELLEAYQLYYPDPVEELKEKAEEIDLDFLVEDLPKILSSMHMGADRIRQIVVSLRNFSRLDEAEMKPVDIHEGIDNTLLILHNRWKPRGKHLGIELVKEYGDLPRVECYAGQLNQVFMNILANAMDALENQPHPQILTISTEVCQTDPRGNPSHVKIKIRDNGPGIEESVKKRLFDPFFTTKPVGKGTGLGLSISYKIVVEKHGGHLTCESEPGNGCEFIIEIPVKQPAVASWCA</sequence>
<evidence type="ECO:0000256" key="3">
    <source>
        <dbReference type="ARBA" id="ARBA00022553"/>
    </source>
</evidence>
<keyword evidence="5" id="KW-0902">Two-component regulatory system</keyword>
<dbReference type="GO" id="GO:0000155">
    <property type="term" value="F:phosphorelay sensor kinase activity"/>
    <property type="evidence" value="ECO:0007669"/>
    <property type="project" value="InterPro"/>
</dbReference>
<dbReference type="SUPFAM" id="SSF55785">
    <property type="entry name" value="PYP-like sensor domain (PAS domain)"/>
    <property type="match status" value="2"/>
</dbReference>
<feature type="region of interest" description="Disordered" evidence="7">
    <location>
        <begin position="1"/>
        <end position="29"/>
    </location>
</feature>
<keyword evidence="3" id="KW-0597">Phosphoprotein</keyword>
<dbReference type="Pfam" id="PF08447">
    <property type="entry name" value="PAS_3"/>
    <property type="match status" value="1"/>
</dbReference>
<evidence type="ECO:0000256" key="1">
    <source>
        <dbReference type="ARBA" id="ARBA00000085"/>
    </source>
</evidence>
<dbReference type="InterPro" id="IPR013655">
    <property type="entry name" value="PAS_fold_3"/>
</dbReference>
<feature type="domain" description="Histidine kinase" evidence="8">
    <location>
        <begin position="888"/>
        <end position="1142"/>
    </location>
</feature>
<evidence type="ECO:0000313" key="11">
    <source>
        <dbReference type="Proteomes" id="UP000500857"/>
    </source>
</evidence>
<dbReference type="SUPFAM" id="SSF55781">
    <property type="entry name" value="GAF domain-like"/>
    <property type="match status" value="3"/>
</dbReference>
<dbReference type="InterPro" id="IPR029016">
    <property type="entry name" value="GAF-like_dom_sf"/>
</dbReference>
<dbReference type="SMART" id="SM00065">
    <property type="entry name" value="GAF"/>
    <property type="match status" value="1"/>
</dbReference>
<dbReference type="PANTHER" id="PTHR43065:SF50">
    <property type="entry name" value="HISTIDINE KINASE"/>
    <property type="match status" value="1"/>
</dbReference>
<dbReference type="Gene3D" id="3.30.450.20">
    <property type="entry name" value="PAS domain"/>
    <property type="match status" value="2"/>
</dbReference>
<dbReference type="InterPro" id="IPR036097">
    <property type="entry name" value="HisK_dim/P_sf"/>
</dbReference>
<feature type="domain" description="PAS" evidence="9">
    <location>
        <begin position="202"/>
        <end position="230"/>
    </location>
</feature>
<dbReference type="Proteomes" id="UP000500857">
    <property type="component" value="Chromosome"/>
</dbReference>
<dbReference type="PANTHER" id="PTHR43065">
    <property type="entry name" value="SENSOR HISTIDINE KINASE"/>
    <property type="match status" value="1"/>
</dbReference>
<dbReference type="InterPro" id="IPR003594">
    <property type="entry name" value="HATPase_dom"/>
</dbReference>
<keyword evidence="6" id="KW-0175">Coiled coil</keyword>
<dbReference type="Gene3D" id="3.30.565.10">
    <property type="entry name" value="Histidine kinase-like ATPase, C-terminal domain"/>
    <property type="match status" value="1"/>
</dbReference>
<dbReference type="SUPFAM" id="SSF55874">
    <property type="entry name" value="ATPase domain of HSP90 chaperone/DNA topoisomerase II/histidine kinase"/>
    <property type="match status" value="1"/>
</dbReference>
<dbReference type="SUPFAM" id="SSF47384">
    <property type="entry name" value="Homodimeric domain of signal transducing histidine kinase"/>
    <property type="match status" value="1"/>
</dbReference>
<dbReference type="InterPro" id="IPR003018">
    <property type="entry name" value="GAF"/>
</dbReference>
<reference evidence="10 11" key="1">
    <citation type="submission" date="2020-04" db="EMBL/GenBank/DDBJ databases">
        <authorList>
            <person name="Basu S."/>
            <person name="Maruthanayagam V."/>
            <person name="Chakraborty S."/>
            <person name="Pramanik A."/>
            <person name="Mukherjee J."/>
            <person name="Brink B."/>
        </authorList>
    </citation>
    <scope>NUCLEOTIDE SEQUENCE [LARGE SCALE GENOMIC DNA]</scope>
    <source>
        <strain evidence="10 11">AP17</strain>
    </source>
</reference>
<evidence type="ECO:0000259" key="8">
    <source>
        <dbReference type="PROSITE" id="PS50109"/>
    </source>
</evidence>
<keyword evidence="11" id="KW-1185">Reference proteome</keyword>
<dbReference type="InterPro" id="IPR004358">
    <property type="entry name" value="Sig_transdc_His_kin-like_C"/>
</dbReference>
<dbReference type="SMART" id="SM00387">
    <property type="entry name" value="HATPase_c"/>
    <property type="match status" value="1"/>
</dbReference>
<comment type="catalytic activity">
    <reaction evidence="1">
        <text>ATP + protein L-histidine = ADP + protein N-phospho-L-histidine.</text>
        <dbReference type="EC" id="2.7.13.3"/>
    </reaction>
</comment>
<dbReference type="PROSITE" id="PS50109">
    <property type="entry name" value="HIS_KIN"/>
    <property type="match status" value="1"/>
</dbReference>
<dbReference type="EMBL" id="CP051167">
    <property type="protein sequence ID" value="QIZ71405.1"/>
    <property type="molecule type" value="Genomic_DNA"/>
</dbReference>
<accession>A0A6H1TYC4</accession>
<dbReference type="RefSeq" id="WP_168569558.1">
    <property type="nucleotide sequence ID" value="NZ_CP051167.1"/>
</dbReference>
<dbReference type="InterPro" id="IPR035965">
    <property type="entry name" value="PAS-like_dom_sf"/>
</dbReference>
<dbReference type="Pfam" id="PF01590">
    <property type="entry name" value="GAF"/>
    <property type="match status" value="1"/>
</dbReference>
<dbReference type="Pfam" id="PF02518">
    <property type="entry name" value="HATPase_c"/>
    <property type="match status" value="1"/>
</dbReference>
<gene>
    <name evidence="10" type="ORF">HCG48_13130</name>
</gene>
<proteinExistence type="predicted"/>
<evidence type="ECO:0000256" key="7">
    <source>
        <dbReference type="SAM" id="MobiDB-lite"/>
    </source>
</evidence>
<dbReference type="AlphaFoldDB" id="A0A6H1TYC4"/>
<dbReference type="CDD" id="cd00082">
    <property type="entry name" value="HisKA"/>
    <property type="match status" value="1"/>
</dbReference>